<evidence type="ECO:0000256" key="2">
    <source>
        <dbReference type="SAM" id="Phobius"/>
    </source>
</evidence>
<name>A0A671W849_SPAAU</name>
<feature type="transmembrane region" description="Helical" evidence="2">
    <location>
        <begin position="29"/>
        <end position="47"/>
    </location>
</feature>
<evidence type="ECO:0000256" key="1">
    <source>
        <dbReference type="SAM" id="MobiDB-lite"/>
    </source>
</evidence>
<organism evidence="3 4">
    <name type="scientific">Sparus aurata</name>
    <name type="common">Gilthead sea bream</name>
    <dbReference type="NCBI Taxonomy" id="8175"/>
    <lineage>
        <taxon>Eukaryota</taxon>
        <taxon>Metazoa</taxon>
        <taxon>Chordata</taxon>
        <taxon>Craniata</taxon>
        <taxon>Vertebrata</taxon>
        <taxon>Euteleostomi</taxon>
        <taxon>Actinopterygii</taxon>
        <taxon>Neopterygii</taxon>
        <taxon>Teleostei</taxon>
        <taxon>Neoteleostei</taxon>
        <taxon>Acanthomorphata</taxon>
        <taxon>Eupercaria</taxon>
        <taxon>Spariformes</taxon>
        <taxon>Sparidae</taxon>
        <taxon>Sparus</taxon>
    </lineage>
</organism>
<protein>
    <submittedName>
        <fullName evidence="3">Uncharacterized protein</fullName>
    </submittedName>
</protein>
<dbReference type="Ensembl" id="ENSSAUT00010034497.1">
    <property type="protein sequence ID" value="ENSSAUP00010032761.1"/>
    <property type="gene ID" value="ENSSAUG00010013872.1"/>
</dbReference>
<evidence type="ECO:0000313" key="3">
    <source>
        <dbReference type="Ensembl" id="ENSSAUP00010032761.1"/>
    </source>
</evidence>
<sequence length="630" mass="71671">MHPSASLSRAMPPKEGQRPNFRSAERGHLWTKMIVVFIIVLVTTMAITQSCFSTEQSLDSKCPHIFIFFTPPTDSPAVINHTDIIHTDTQTPHLLQKGKNGLSTRSEEDTEEPMQDQTILKGHKLKLATEQVIRKKRELFEKNYWKPWGFDADELLNDYNEKNSWYSFIRWMKERMYSANMTVLAIQSPPANWHSLFQLEVKHCPCLDPVVSLVQYYANQPKIDKNTWMHCRFSHKVWYNANKKLHNHTTDQTNMYLSCISWFCDHMLPQTILSKSTYAESTEIPIDQSISHPICVCANGNGQFMGVSHCPNPVASLTTKNSKIGHTNITFRNGETVVINKFLQAPAHKGIPPIGNFYWLCGNEAFIFLPPGWSGWCYFVNLTITNLALLPINLRQQLENGHIHKRELAQFSTLAAYHWRISLGEKWGLGLLPWYGVTFLADHIDNITYSMSAFANETIKGFKYRNANDKSHRLTLLKHEMALDYILAKTGGLCMTLNLTGEACVTLIPDNSENITSVITALEKIRDPFSPSESAGVSFNKWLNNHLGPWGALIIHVLIPVLIVFGIGLCFCTCALTCMRALIYRWMGGVVRSEKTLYVKIPIHNTEQDVNSMMEWAPGNPYDDSTDELV</sequence>
<keyword evidence="2" id="KW-0472">Membrane</keyword>
<keyword evidence="2" id="KW-0812">Transmembrane</keyword>
<dbReference type="InterPro" id="IPR018154">
    <property type="entry name" value="TLV/ENV_coat_polyprotein"/>
</dbReference>
<dbReference type="SUPFAM" id="SSF58069">
    <property type="entry name" value="Virus ectodomain"/>
    <property type="match status" value="1"/>
</dbReference>
<dbReference type="PANTHER" id="PTHR10424">
    <property type="entry name" value="VIRAL ENVELOPE PROTEIN"/>
    <property type="match status" value="1"/>
</dbReference>
<dbReference type="Proteomes" id="UP000472265">
    <property type="component" value="Chromosome 9"/>
</dbReference>
<dbReference type="OMA" id="ANCASHT"/>
<dbReference type="AlphaFoldDB" id="A0A671W849"/>
<reference evidence="3" key="2">
    <citation type="submission" date="2025-08" db="UniProtKB">
        <authorList>
            <consortium name="Ensembl"/>
        </authorList>
    </citation>
    <scope>IDENTIFICATION</scope>
</reference>
<dbReference type="GeneTree" id="ENSGT00940000176865"/>
<keyword evidence="4" id="KW-1185">Reference proteome</keyword>
<keyword evidence="2" id="KW-1133">Transmembrane helix</keyword>
<reference evidence="3" key="3">
    <citation type="submission" date="2025-09" db="UniProtKB">
        <authorList>
            <consortium name="Ensembl"/>
        </authorList>
    </citation>
    <scope>IDENTIFICATION</scope>
</reference>
<feature type="region of interest" description="Disordered" evidence="1">
    <location>
        <begin position="92"/>
        <end position="114"/>
    </location>
</feature>
<reference evidence="3" key="1">
    <citation type="submission" date="2021-04" db="EMBL/GenBank/DDBJ databases">
        <authorList>
            <consortium name="Wellcome Sanger Institute Data Sharing"/>
        </authorList>
    </citation>
    <scope>NUCLEOTIDE SEQUENCE [LARGE SCALE GENOMIC DNA]</scope>
</reference>
<feature type="region of interest" description="Disordered" evidence="1">
    <location>
        <begin position="1"/>
        <end position="23"/>
    </location>
</feature>
<dbReference type="InParanoid" id="A0A671W849"/>
<evidence type="ECO:0000313" key="4">
    <source>
        <dbReference type="Proteomes" id="UP000472265"/>
    </source>
</evidence>
<accession>A0A671W849</accession>
<feature type="transmembrane region" description="Helical" evidence="2">
    <location>
        <begin position="550"/>
        <end position="583"/>
    </location>
</feature>
<proteinExistence type="predicted"/>
<dbReference type="Gene3D" id="1.10.287.210">
    <property type="match status" value="1"/>
</dbReference>